<name>A0A0P6VJG6_9HYPH</name>
<dbReference type="PANTHER" id="PTHR43245">
    <property type="entry name" value="BIFUNCTIONAL POLYMYXIN RESISTANCE PROTEIN ARNA"/>
    <property type="match status" value="1"/>
</dbReference>
<organism evidence="2 3">
    <name type="scientific">Prosthecodimorpha hirschii</name>
    <dbReference type="NCBI Taxonomy" id="665126"/>
    <lineage>
        <taxon>Bacteria</taxon>
        <taxon>Pseudomonadati</taxon>
        <taxon>Pseudomonadota</taxon>
        <taxon>Alphaproteobacteria</taxon>
        <taxon>Hyphomicrobiales</taxon>
        <taxon>Ancalomicrobiaceae</taxon>
        <taxon>Prosthecodimorpha</taxon>
    </lineage>
</organism>
<dbReference type="InterPro" id="IPR036291">
    <property type="entry name" value="NAD(P)-bd_dom_sf"/>
</dbReference>
<keyword evidence="3" id="KW-1185">Reference proteome</keyword>
<proteinExistence type="predicted"/>
<dbReference type="AlphaFoldDB" id="A0A0P6VJG6"/>
<dbReference type="Pfam" id="PF01370">
    <property type="entry name" value="Epimerase"/>
    <property type="match status" value="1"/>
</dbReference>
<feature type="domain" description="NAD-dependent epimerase/dehydratase" evidence="1">
    <location>
        <begin position="5"/>
        <end position="220"/>
    </location>
</feature>
<dbReference type="Proteomes" id="UP000048984">
    <property type="component" value="Unassembled WGS sequence"/>
</dbReference>
<dbReference type="InterPro" id="IPR001509">
    <property type="entry name" value="Epimerase_deHydtase"/>
</dbReference>
<dbReference type="Gene3D" id="3.40.50.720">
    <property type="entry name" value="NAD(P)-binding Rossmann-like Domain"/>
    <property type="match status" value="1"/>
</dbReference>
<evidence type="ECO:0000313" key="2">
    <source>
        <dbReference type="EMBL" id="KPL51247.1"/>
    </source>
</evidence>
<dbReference type="RefSeq" id="WP_054357410.1">
    <property type="nucleotide sequence ID" value="NZ_LJYW01000001.1"/>
</dbReference>
<dbReference type="EMBL" id="LJYW01000001">
    <property type="protein sequence ID" value="KPL51247.1"/>
    <property type="molecule type" value="Genomic_DNA"/>
</dbReference>
<gene>
    <name evidence="2" type="ORF">ABB55_02610</name>
</gene>
<sequence length="296" mass="30881">MRLWLTGAAGFVGRHLARRLMEDGHEIIGTDLSADPSGRWTGLDLRDRPAVIAALAEARPDLVVHAGAISGPMLARGEPALMFDVNVTGTLSVLEAMRRAAVPRLVHFSSNAVYRDREDRLPVGEDWAIGKTDPYGASKVAAEAIVASYAASAGIDAWMLRIASIYGPGRTSPYLVSDLIAAGRTGGSVVVTDERSNMRQFVAVEDVVEAVAAAVGTPAGGCVPVNITGGEYLSEAAIGAMVQTHLPALRLDVVADKGENGDGAIGPLDLTRARDRLGYRPAIPIAAGIARLVGAA</sequence>
<reference evidence="2 3" key="2">
    <citation type="submission" date="2015-10" db="EMBL/GenBank/DDBJ databases">
        <title>Draft Genome Sequence of Prosthecomicrobium hirschii ATCC 27832.</title>
        <authorList>
            <person name="Daniel J."/>
            <person name="Givan S.A."/>
            <person name="Brun Y.V."/>
            <person name="Brown P.J."/>
        </authorList>
    </citation>
    <scope>NUCLEOTIDE SEQUENCE [LARGE SCALE GENOMIC DNA]</scope>
    <source>
        <strain evidence="2 3">16</strain>
    </source>
</reference>
<dbReference type="InterPro" id="IPR050177">
    <property type="entry name" value="Lipid_A_modif_metabolic_enz"/>
</dbReference>
<accession>A0A0P6VJG6</accession>
<reference evidence="2 3" key="1">
    <citation type="submission" date="2015-09" db="EMBL/GenBank/DDBJ databases">
        <authorList>
            <person name="Jackson K.R."/>
            <person name="Lunt B.L."/>
            <person name="Fisher J.N.B."/>
            <person name="Gardner A.V."/>
            <person name="Bailey M.E."/>
            <person name="Deus L.M."/>
            <person name="Earl A.S."/>
            <person name="Gibby P.D."/>
            <person name="Hartmann K.A."/>
            <person name="Liu J.E."/>
            <person name="Manci A.M."/>
            <person name="Nielsen D.A."/>
            <person name="Solomon M.B."/>
            <person name="Breakwell D.P."/>
            <person name="Burnett S.H."/>
            <person name="Grose J.H."/>
        </authorList>
    </citation>
    <scope>NUCLEOTIDE SEQUENCE [LARGE SCALE GENOMIC DNA]</scope>
    <source>
        <strain evidence="2 3">16</strain>
    </source>
</reference>
<evidence type="ECO:0000259" key="1">
    <source>
        <dbReference type="Pfam" id="PF01370"/>
    </source>
</evidence>
<dbReference type="CDD" id="cd08946">
    <property type="entry name" value="SDR_e"/>
    <property type="match status" value="1"/>
</dbReference>
<protein>
    <recommendedName>
        <fullName evidence="1">NAD-dependent epimerase/dehydratase domain-containing protein</fullName>
    </recommendedName>
</protein>
<evidence type="ECO:0000313" key="3">
    <source>
        <dbReference type="Proteomes" id="UP000048984"/>
    </source>
</evidence>
<dbReference type="SUPFAM" id="SSF51735">
    <property type="entry name" value="NAD(P)-binding Rossmann-fold domains"/>
    <property type="match status" value="1"/>
</dbReference>
<comment type="caution">
    <text evidence="2">The sequence shown here is derived from an EMBL/GenBank/DDBJ whole genome shotgun (WGS) entry which is preliminary data.</text>
</comment>
<dbReference type="STRING" id="665126.ABB55_02610"/>